<dbReference type="PANTHER" id="PTHR11986:SF122">
    <property type="entry name" value="ACETYLORNITHINE_SUCCINYLDIAMINOPIMELATE AMINOTRANSFERASE"/>
    <property type="match status" value="1"/>
</dbReference>
<dbReference type="NCBIfam" id="TIGR00707">
    <property type="entry name" value="argD"/>
    <property type="match status" value="1"/>
</dbReference>
<evidence type="ECO:0000256" key="1">
    <source>
        <dbReference type="ARBA" id="ARBA00022490"/>
    </source>
</evidence>
<dbReference type="GO" id="GO:0030170">
    <property type="term" value="F:pyridoxal phosphate binding"/>
    <property type="evidence" value="ECO:0007669"/>
    <property type="project" value="InterPro"/>
</dbReference>
<comment type="subcellular location">
    <subcellularLocation>
        <location evidence="8">Cytoplasm</location>
    </subcellularLocation>
</comment>
<comment type="similarity">
    <text evidence="8">Belongs to the class-III pyridoxal-phosphate-dependent aminotransferase family. ArgD subfamily.</text>
</comment>
<dbReference type="GO" id="GO:0006526">
    <property type="term" value="P:L-arginine biosynthetic process"/>
    <property type="evidence" value="ECO:0007669"/>
    <property type="project" value="UniProtKB-UniRule"/>
</dbReference>
<feature type="binding site" evidence="8">
    <location>
        <begin position="224"/>
        <end position="227"/>
    </location>
    <ligand>
        <name>pyridoxal 5'-phosphate</name>
        <dbReference type="ChEBI" id="CHEBI:597326"/>
    </ligand>
</feature>
<keyword evidence="3 8" id="KW-0032">Aminotransferase</keyword>
<dbReference type="PIRSF" id="PIRSF000521">
    <property type="entry name" value="Transaminase_4ab_Lys_Orn"/>
    <property type="match status" value="1"/>
</dbReference>
<name>A0A0G4QGL4_9GAMM</name>
<comment type="pathway">
    <text evidence="8">Amino-acid biosynthesis; L-lysine biosynthesis via DAP pathway; LL-2,6-diaminopimelate from (S)-tetrahydrodipicolinate (succinylase route): step 2/3.</text>
</comment>
<dbReference type="Pfam" id="PF00202">
    <property type="entry name" value="Aminotran_3"/>
    <property type="match status" value="1"/>
</dbReference>
<dbReference type="EC" id="2.6.1.11" evidence="8"/>
<accession>A0A0G4QGL4</accession>
<sequence>MTTQSINRATYDQVMLPIYSPAEFIPVKGVGSRVWDQQGKSYIDFAGGIAVLALGHAHPALNQALKEQSEKLWHVSNIFTNEPALCLAQKLIDNTFAERVFFANSGAEANEAAFKLARHYAITRHSPYKTKIIAFHHAFHGRTLFTVSVGGQPKYADGFGPKPADIVHVPFNDLDAVKAVIDDHTCAIVLEPVQGEGGVTAATSEFMRGLRALCDKHQALLVLDEVQTGMGRTGKLFAYMNYDVTPDIITTAKALGSGFPLSAMLTTDEIASVMGVGTHGTTYGGNPLACAVGNVAFDLINTPEVLEGVEKRYQWIVDELAVINQTYNVFSQIRGQGLLIGAQLAPQYEGKAKELLGLAAKHGLMMLNAGANVMRFTPSLIITQEELQEGMAALKAAIAEFVKG</sequence>
<dbReference type="RefSeq" id="WP_072064792.1">
    <property type="nucleotide sequence ID" value="NZ_CAXOKO010000004.1"/>
</dbReference>
<reference evidence="11" key="1">
    <citation type="submission" date="2015-06" db="EMBL/GenBank/DDBJ databases">
        <authorList>
            <person name="Urmite Genomes"/>
        </authorList>
    </citation>
    <scope>NUCLEOTIDE SEQUENCE [LARGE SCALE GENOMIC DNA]</scope>
    <source>
        <strain evidence="11">CSUR P1867</strain>
    </source>
</reference>
<evidence type="ECO:0000256" key="7">
    <source>
        <dbReference type="ARBA" id="ARBA00023154"/>
    </source>
</evidence>
<dbReference type="InterPro" id="IPR015421">
    <property type="entry name" value="PyrdxlP-dep_Trfase_major"/>
</dbReference>
<dbReference type="GO" id="GO:0003992">
    <property type="term" value="F:N2-acetyl-L-ornithine:2-oxoglutarate 5-aminotransferase activity"/>
    <property type="evidence" value="ECO:0007669"/>
    <property type="project" value="UniProtKB-UniRule"/>
</dbReference>
<dbReference type="GeneID" id="76524470"/>
<comment type="subunit">
    <text evidence="8">Homodimer.</text>
</comment>
<dbReference type="InterPro" id="IPR015424">
    <property type="entry name" value="PyrdxlP-dep_Trfase"/>
</dbReference>
<feature type="binding site" evidence="8">
    <location>
        <position position="281"/>
    </location>
    <ligand>
        <name>N(2)-acetyl-L-ornithine</name>
        <dbReference type="ChEBI" id="CHEBI:57805"/>
    </ligand>
</feature>
<evidence type="ECO:0000256" key="6">
    <source>
        <dbReference type="ARBA" id="ARBA00022898"/>
    </source>
</evidence>
<feature type="binding site" evidence="8">
    <location>
        <position position="142"/>
    </location>
    <ligand>
        <name>N(2)-acetyl-L-ornithine</name>
        <dbReference type="ChEBI" id="CHEBI:57805"/>
    </ligand>
</feature>
<evidence type="ECO:0000313" key="9">
    <source>
        <dbReference type="EMBL" id="CRL64774.1"/>
    </source>
</evidence>
<evidence type="ECO:0000256" key="5">
    <source>
        <dbReference type="ARBA" id="ARBA00022679"/>
    </source>
</evidence>
<dbReference type="NCBIfam" id="TIGR03246">
    <property type="entry name" value="arg_catab_astC"/>
    <property type="match status" value="1"/>
</dbReference>
<comment type="pathway">
    <text evidence="8">Amino-acid biosynthesis; L-arginine biosynthesis; N(2)-acetyl-L-ornithine from L-glutamate: step 4/4.</text>
</comment>
<dbReference type="EMBL" id="CVRY01000007">
    <property type="protein sequence ID" value="CRL64774.1"/>
    <property type="molecule type" value="Genomic_DNA"/>
</dbReference>
<feature type="binding site" evidence="8">
    <location>
        <position position="282"/>
    </location>
    <ligand>
        <name>pyridoxal 5'-phosphate</name>
        <dbReference type="ChEBI" id="CHEBI:597326"/>
    </ligand>
</feature>
<evidence type="ECO:0000313" key="11">
    <source>
        <dbReference type="Proteomes" id="UP000183920"/>
    </source>
</evidence>
<keyword evidence="7 8" id="KW-0457">Lysine biosynthesis</keyword>
<comment type="function">
    <text evidence="8">Involved in both the arginine and lysine biosynthetic pathways.</text>
</comment>
<dbReference type="PROSITE" id="PS00600">
    <property type="entry name" value="AA_TRANSFER_CLASS_3"/>
    <property type="match status" value="1"/>
</dbReference>
<organism evidence="9 11">
    <name type="scientific">Proteus penneri</name>
    <dbReference type="NCBI Taxonomy" id="102862"/>
    <lineage>
        <taxon>Bacteria</taxon>
        <taxon>Pseudomonadati</taxon>
        <taxon>Pseudomonadota</taxon>
        <taxon>Gammaproteobacteria</taxon>
        <taxon>Enterobacterales</taxon>
        <taxon>Morganellaceae</taxon>
        <taxon>Proteus</taxon>
    </lineage>
</organism>
<dbReference type="UniPathway" id="UPA00034">
    <property type="reaction ID" value="UER00020"/>
</dbReference>
<evidence type="ECO:0000313" key="12">
    <source>
        <dbReference type="Proteomes" id="UP000619976"/>
    </source>
</evidence>
<protein>
    <recommendedName>
        <fullName evidence="8">Acetylornithine/succinyldiaminopimelate aminotransferase</fullName>
        <shortName evidence="8">ACOAT</shortName>
        <shortName evidence="8">DapATase</shortName>
        <shortName evidence="8">Succinyldiaminopimelate transferase</shortName>
        <ecNumber evidence="8">2.6.1.11</ecNumber>
        <ecNumber evidence="8">2.6.1.17</ecNumber>
    </recommendedName>
</protein>
<accession>A0A379EQR8</accession>
<reference evidence="9" key="2">
    <citation type="submission" date="2015-06" db="EMBL/GenBank/DDBJ databases">
        <authorList>
            <person name="Urmite Genomes Urmite Genomes"/>
        </authorList>
    </citation>
    <scope>NUCLEOTIDE SEQUENCE [LARGE SCALE GENOMIC DNA]</scope>
    <source>
        <strain evidence="9">CSUR P1867</strain>
    </source>
</reference>
<dbReference type="GO" id="GO:0005737">
    <property type="term" value="C:cytoplasm"/>
    <property type="evidence" value="ECO:0007669"/>
    <property type="project" value="UniProtKB-SubCell"/>
</dbReference>
<dbReference type="EC" id="2.6.1.17" evidence="8"/>
<dbReference type="GO" id="GO:0009089">
    <property type="term" value="P:lysine biosynthetic process via diaminopimelate"/>
    <property type="evidence" value="ECO:0007669"/>
    <property type="project" value="UniProtKB-UniRule"/>
</dbReference>
<keyword evidence="6 8" id="KW-0663">Pyridoxal phosphate</keyword>
<comment type="catalytic activity">
    <reaction evidence="8">
        <text>N-succinyl-(2S,6S)-2,6-diaminopimelate + 2-oxoglutarate = (S)-2-succinylamino-6-oxoheptanedioate + L-glutamate</text>
        <dbReference type="Rhea" id="RHEA:11960"/>
        <dbReference type="ChEBI" id="CHEBI:15685"/>
        <dbReference type="ChEBI" id="CHEBI:16810"/>
        <dbReference type="ChEBI" id="CHEBI:29985"/>
        <dbReference type="ChEBI" id="CHEBI:58087"/>
        <dbReference type="EC" id="2.6.1.17"/>
    </reaction>
</comment>
<dbReference type="InterPro" id="IPR017652">
    <property type="entry name" value="Ac/SucOrn_transaminase_bac"/>
</dbReference>
<dbReference type="InterPro" id="IPR004636">
    <property type="entry name" value="AcOrn/SuccOrn_fam"/>
</dbReference>
<dbReference type="InterPro" id="IPR015422">
    <property type="entry name" value="PyrdxlP-dep_Trfase_small"/>
</dbReference>
<feature type="binding site" evidence="8">
    <location>
        <position position="139"/>
    </location>
    <ligand>
        <name>pyridoxal 5'-phosphate</name>
        <dbReference type="ChEBI" id="CHEBI:597326"/>
    </ligand>
</feature>
<dbReference type="Proteomes" id="UP000183920">
    <property type="component" value="Unassembled WGS sequence"/>
</dbReference>
<dbReference type="Gene3D" id="3.40.640.10">
    <property type="entry name" value="Type I PLP-dependent aspartate aminotransferase-like (Major domain)"/>
    <property type="match status" value="1"/>
</dbReference>
<dbReference type="CDD" id="cd00610">
    <property type="entry name" value="OAT_like"/>
    <property type="match status" value="1"/>
</dbReference>
<feature type="binding site" evidence="8">
    <location>
        <begin position="106"/>
        <end position="107"/>
    </location>
    <ligand>
        <name>pyridoxal 5'-phosphate</name>
        <dbReference type="ChEBI" id="CHEBI:597326"/>
    </ligand>
</feature>
<comment type="catalytic activity">
    <reaction evidence="8">
        <text>N(2)-acetyl-L-ornithine + 2-oxoglutarate = N-acetyl-L-glutamate 5-semialdehyde + L-glutamate</text>
        <dbReference type="Rhea" id="RHEA:18049"/>
        <dbReference type="ChEBI" id="CHEBI:16810"/>
        <dbReference type="ChEBI" id="CHEBI:29123"/>
        <dbReference type="ChEBI" id="CHEBI:29985"/>
        <dbReference type="ChEBI" id="CHEBI:57805"/>
        <dbReference type="EC" id="2.6.1.11"/>
    </reaction>
</comment>
<dbReference type="Gene3D" id="3.90.1150.10">
    <property type="entry name" value="Aspartate Aminotransferase, domain 1"/>
    <property type="match status" value="1"/>
</dbReference>
<reference evidence="10 12" key="3">
    <citation type="submission" date="2020-12" db="EMBL/GenBank/DDBJ databases">
        <title>Enhanced detection system for hospital associated transmission using whole genome sequencing surveillance.</title>
        <authorList>
            <person name="Harrison L.H."/>
            <person name="Van Tyne D."/>
            <person name="Marsh J.W."/>
            <person name="Griffith M.P."/>
            <person name="Snyder D.J."/>
            <person name="Cooper V.S."/>
            <person name="Mustapha M."/>
        </authorList>
    </citation>
    <scope>NUCLEOTIDE SEQUENCE [LARGE SCALE GENOMIC DNA]</scope>
    <source>
        <strain evidence="10 12">PR00195</strain>
    </source>
</reference>
<dbReference type="UniPathway" id="UPA00068">
    <property type="reaction ID" value="UER00109"/>
</dbReference>
<comment type="cofactor">
    <cofactor evidence="8">
        <name>pyridoxal 5'-phosphate</name>
        <dbReference type="ChEBI" id="CHEBI:597326"/>
    </cofactor>
    <text evidence="8">Binds 1 pyridoxal phosphate per subunit.</text>
</comment>
<evidence type="ECO:0000256" key="8">
    <source>
        <dbReference type="HAMAP-Rule" id="MF_01107"/>
    </source>
</evidence>
<keyword evidence="5 8" id="KW-0808">Transferase</keyword>
<dbReference type="NCBIfam" id="NF009047">
    <property type="entry name" value="PRK12381.1"/>
    <property type="match status" value="1"/>
</dbReference>
<evidence type="ECO:0000256" key="4">
    <source>
        <dbReference type="ARBA" id="ARBA00022605"/>
    </source>
</evidence>
<keyword evidence="1 8" id="KW-0963">Cytoplasm</keyword>
<evidence type="ECO:0000256" key="3">
    <source>
        <dbReference type="ARBA" id="ARBA00022576"/>
    </source>
</evidence>
<evidence type="ECO:0000256" key="2">
    <source>
        <dbReference type="ARBA" id="ARBA00022571"/>
    </source>
</evidence>
<dbReference type="SUPFAM" id="SSF53383">
    <property type="entry name" value="PLP-dependent transferases"/>
    <property type="match status" value="1"/>
</dbReference>
<dbReference type="GO" id="GO:0042802">
    <property type="term" value="F:identical protein binding"/>
    <property type="evidence" value="ECO:0007669"/>
    <property type="project" value="TreeGrafter"/>
</dbReference>
<dbReference type="InterPro" id="IPR005814">
    <property type="entry name" value="Aminotrans_3"/>
</dbReference>
<dbReference type="EMBL" id="JAEKCB010000005">
    <property type="protein sequence ID" value="MBJ2118434.1"/>
    <property type="molecule type" value="Genomic_DNA"/>
</dbReference>
<dbReference type="NCBIfam" id="NF003468">
    <property type="entry name" value="PRK05093.1"/>
    <property type="match status" value="1"/>
</dbReference>
<dbReference type="HAMAP" id="MF_01107">
    <property type="entry name" value="ArgD_aminotrans_3"/>
    <property type="match status" value="1"/>
</dbReference>
<keyword evidence="4 8" id="KW-0028">Amino-acid biosynthesis</keyword>
<evidence type="ECO:0000313" key="10">
    <source>
        <dbReference type="EMBL" id="MBJ2118434.1"/>
    </source>
</evidence>
<dbReference type="PANTHER" id="PTHR11986">
    <property type="entry name" value="AMINOTRANSFERASE CLASS III"/>
    <property type="match status" value="1"/>
</dbReference>
<keyword evidence="2 8" id="KW-0055">Arginine biosynthesis</keyword>
<dbReference type="GO" id="GO:0009016">
    <property type="term" value="F:succinyldiaminopimelate transaminase activity"/>
    <property type="evidence" value="ECO:0007669"/>
    <property type="project" value="UniProtKB-UniRule"/>
</dbReference>
<dbReference type="NCBIfam" id="NF002325">
    <property type="entry name" value="PRK01278.1"/>
    <property type="match status" value="1"/>
</dbReference>
<dbReference type="InterPro" id="IPR050103">
    <property type="entry name" value="Class-III_PLP-dep_AT"/>
</dbReference>
<feature type="modified residue" description="N6-(pyridoxal phosphate)lysine" evidence="8">
    <location>
        <position position="253"/>
    </location>
</feature>
<dbReference type="Proteomes" id="UP000619976">
    <property type="component" value="Unassembled WGS sequence"/>
</dbReference>
<dbReference type="FunFam" id="3.40.640.10:FF:000004">
    <property type="entry name" value="Acetylornithine aminotransferase"/>
    <property type="match status" value="1"/>
</dbReference>
<proteinExistence type="inferred from homology"/>
<keyword evidence="12" id="KW-1185">Reference proteome</keyword>
<dbReference type="AlphaFoldDB" id="A0A0G4QGL4"/>
<dbReference type="InterPro" id="IPR049704">
    <property type="entry name" value="Aminotrans_3_PPA_site"/>
</dbReference>
<gene>
    <name evidence="8 9" type="primary">argD</name>
    <name evidence="8" type="synonym">dapC</name>
    <name evidence="9" type="ORF">BN1804_03160</name>
    <name evidence="10" type="ORF">JFQ69_12285</name>
</gene>